<keyword evidence="1" id="KW-1133">Transmembrane helix</keyword>
<organism evidence="2 3">
    <name type="scientific">Anaerostipes hadrus</name>
    <dbReference type="NCBI Taxonomy" id="649756"/>
    <lineage>
        <taxon>Bacteria</taxon>
        <taxon>Bacillati</taxon>
        <taxon>Bacillota</taxon>
        <taxon>Clostridia</taxon>
        <taxon>Lachnospirales</taxon>
        <taxon>Lachnospiraceae</taxon>
        <taxon>Anaerostipes</taxon>
    </lineage>
</organism>
<name>A0ABX2I2M1_ANAHA</name>
<protein>
    <submittedName>
        <fullName evidence="2">Uncharacterized protein</fullName>
    </submittedName>
</protein>
<proteinExistence type="predicted"/>
<accession>A0ABX2I2M1</accession>
<keyword evidence="3" id="KW-1185">Reference proteome</keyword>
<gene>
    <name evidence="2" type="ORF">G5A72_10915</name>
</gene>
<feature type="transmembrane region" description="Helical" evidence="1">
    <location>
        <begin position="21"/>
        <end position="42"/>
    </location>
</feature>
<dbReference type="Proteomes" id="UP001644750">
    <property type="component" value="Unassembled WGS sequence"/>
</dbReference>
<reference evidence="2 3" key="1">
    <citation type="journal article" date="2020" name="Cell Host Microbe">
        <title>Functional and Genomic Variation between Human-Derived Isolates of Lachnospiraceae Reveals Inter- and Intra-Species Diversity.</title>
        <authorList>
            <person name="Sorbara M.T."/>
            <person name="Littmann E.R."/>
            <person name="Fontana E."/>
            <person name="Moody T.U."/>
            <person name="Kohout C.E."/>
            <person name="Gjonbalaj M."/>
            <person name="Eaton V."/>
            <person name="Seok R."/>
            <person name="Leiner I.M."/>
            <person name="Pamer E.G."/>
        </authorList>
    </citation>
    <scope>NUCLEOTIDE SEQUENCE [LARGE SCALE GENOMIC DNA]</scope>
    <source>
        <strain evidence="2 3">MSK.14.57</strain>
    </source>
</reference>
<sequence>MNEKLKMTDNNAEVIRMKRKYQWILCAGLIIFVIAAFCVLVSKDNKEEVKGAFVREGGYQSECLYQSARKCMSCASRD</sequence>
<comment type="caution">
    <text evidence="2">The sequence shown here is derived from an EMBL/GenBank/DDBJ whole genome shotgun (WGS) entry which is preliminary data.</text>
</comment>
<dbReference type="RefSeq" id="WP_008392141.1">
    <property type="nucleotide sequence ID" value="NZ_DAWEPE010000034.1"/>
</dbReference>
<evidence type="ECO:0000256" key="1">
    <source>
        <dbReference type="SAM" id="Phobius"/>
    </source>
</evidence>
<keyword evidence="1" id="KW-0812">Transmembrane</keyword>
<dbReference type="EMBL" id="JAAITB010000024">
    <property type="protein sequence ID" value="NSJ80079.1"/>
    <property type="molecule type" value="Genomic_DNA"/>
</dbReference>
<evidence type="ECO:0000313" key="3">
    <source>
        <dbReference type="Proteomes" id="UP001644750"/>
    </source>
</evidence>
<evidence type="ECO:0000313" key="2">
    <source>
        <dbReference type="EMBL" id="NSJ80079.1"/>
    </source>
</evidence>
<keyword evidence="1" id="KW-0472">Membrane</keyword>